<organism evidence="1 2">
    <name type="scientific">Selenomonas ruminantium</name>
    <dbReference type="NCBI Taxonomy" id="971"/>
    <lineage>
        <taxon>Bacteria</taxon>
        <taxon>Bacillati</taxon>
        <taxon>Bacillota</taxon>
        <taxon>Negativicutes</taxon>
        <taxon>Selenomonadales</taxon>
        <taxon>Selenomonadaceae</taxon>
        <taxon>Selenomonas</taxon>
    </lineage>
</organism>
<sequence length="373" mass="42125">MISEWDTGDAPSLYDQLLAAGYRETDWTFYGIKDKFVEQGYSEAVARKMADDVTLRTGAIIFGTDGVRRQTIEMKGDNSQFRDFRSLFIDFHPDIHTSAALRENWNLTDIAGMTIEEAGEYFERLKISFIDGKLPDGTSLSRTKWEDLIAMLTANGYTPEQAMEMMISPMQNTINISNIYSVRDVENLPEADITRNTRGERNRLDPFFIRIEGEEFNGAYANNYYADAVYQITINNKVNNMDDNARPLIFYYSGPMDVNGKAGEGRKSLTVTFNLEADFKGILFAPNSLVRILGNGHNFRGIIVAQSIEGASGIKYDMSDNRSDYEEGFLSGIYSNLGLHETTYDGFGVVSLRYYPNPDLDVIYLTGRSKITN</sequence>
<name>A0A927WQZ2_SELRU</name>
<dbReference type="Proteomes" id="UP000761380">
    <property type="component" value="Unassembled WGS sequence"/>
</dbReference>
<gene>
    <name evidence="1" type="ORF">E7201_10870</name>
</gene>
<reference evidence="1" key="1">
    <citation type="submission" date="2019-04" db="EMBL/GenBank/DDBJ databases">
        <title>Evolution of Biomass-Degrading Anaerobic Consortia Revealed by Metagenomics.</title>
        <authorList>
            <person name="Peng X."/>
        </authorList>
    </citation>
    <scope>NUCLEOTIDE SEQUENCE</scope>
    <source>
        <strain evidence="1">SIG240</strain>
    </source>
</reference>
<dbReference type="AlphaFoldDB" id="A0A927WQZ2"/>
<evidence type="ECO:0000313" key="2">
    <source>
        <dbReference type="Proteomes" id="UP000761380"/>
    </source>
</evidence>
<dbReference type="EMBL" id="SVBY01000114">
    <property type="protein sequence ID" value="MBE6093643.1"/>
    <property type="molecule type" value="Genomic_DNA"/>
</dbReference>
<proteinExistence type="predicted"/>
<accession>A0A927WQZ2</accession>
<comment type="caution">
    <text evidence="1">The sequence shown here is derived from an EMBL/GenBank/DDBJ whole genome shotgun (WGS) entry which is preliminary data.</text>
</comment>
<evidence type="ECO:0000313" key="1">
    <source>
        <dbReference type="EMBL" id="MBE6093643.1"/>
    </source>
</evidence>
<protein>
    <submittedName>
        <fullName evidence="1">Uncharacterized protein</fullName>
    </submittedName>
</protein>